<keyword evidence="2" id="KW-0433">Leucine-rich repeat</keyword>
<keyword evidence="3" id="KW-0677">Repeat</keyword>
<evidence type="ECO:0000259" key="8">
    <source>
        <dbReference type="Pfam" id="PF18052"/>
    </source>
</evidence>
<comment type="caution">
    <text evidence="11">The sequence shown here is derived from an EMBL/GenBank/DDBJ whole genome shotgun (WGS) entry which is preliminary data.</text>
</comment>
<evidence type="ECO:0000259" key="10">
    <source>
        <dbReference type="Pfam" id="PF23598"/>
    </source>
</evidence>
<dbReference type="InterPro" id="IPR032675">
    <property type="entry name" value="LRR_dom_sf"/>
</dbReference>
<dbReference type="InterPro" id="IPR041118">
    <property type="entry name" value="Rx_N"/>
</dbReference>
<dbReference type="FunFam" id="1.10.10.10:FF:000322">
    <property type="entry name" value="Probable disease resistance protein At1g63360"/>
    <property type="match status" value="1"/>
</dbReference>
<dbReference type="Pfam" id="PF12799">
    <property type="entry name" value="LRR_4"/>
    <property type="match status" value="1"/>
</dbReference>
<feature type="domain" description="Disease resistance N-terminal" evidence="8">
    <location>
        <begin position="5"/>
        <end position="95"/>
    </location>
</feature>
<evidence type="ECO:0000259" key="9">
    <source>
        <dbReference type="Pfam" id="PF23559"/>
    </source>
</evidence>
<dbReference type="SMART" id="SM00369">
    <property type="entry name" value="LRR_TYP"/>
    <property type="match status" value="5"/>
</dbReference>
<dbReference type="InterPro" id="IPR001611">
    <property type="entry name" value="Leu-rich_rpt"/>
</dbReference>
<dbReference type="InterPro" id="IPR055414">
    <property type="entry name" value="LRR_R13L4/SHOC2-like"/>
</dbReference>
<dbReference type="AlphaFoldDB" id="A0AAW2PG82"/>
<dbReference type="Gene3D" id="1.20.5.4130">
    <property type="match status" value="1"/>
</dbReference>
<feature type="domain" description="Disease resistance R13L4/SHOC-2-like LRR" evidence="10">
    <location>
        <begin position="643"/>
        <end position="938"/>
    </location>
</feature>
<accession>A0AAW2PG82</accession>
<keyword evidence="5" id="KW-0611">Plant defense</keyword>
<dbReference type="PANTHER" id="PTHR36766">
    <property type="entry name" value="PLANT BROAD-SPECTRUM MILDEW RESISTANCE PROTEIN RPW8"/>
    <property type="match status" value="1"/>
</dbReference>
<feature type="domain" description="Disease resistance protein winged helix" evidence="9">
    <location>
        <begin position="435"/>
        <end position="507"/>
    </location>
</feature>
<dbReference type="InterPro" id="IPR027417">
    <property type="entry name" value="P-loop_NTPase"/>
</dbReference>
<protein>
    <submittedName>
        <fullName evidence="11">Disease resistance protein RGA1</fullName>
    </submittedName>
</protein>
<dbReference type="PANTHER" id="PTHR36766:SF45">
    <property type="entry name" value="NB-ARC DOMAIN-CONTAINING PROTEIN"/>
    <property type="match status" value="1"/>
</dbReference>
<dbReference type="InterPro" id="IPR042197">
    <property type="entry name" value="Apaf_helical"/>
</dbReference>
<dbReference type="Gene3D" id="1.10.10.10">
    <property type="entry name" value="Winged helix-like DNA-binding domain superfamily/Winged helix DNA-binding domain"/>
    <property type="match status" value="1"/>
</dbReference>
<keyword evidence="6" id="KW-0067">ATP-binding</keyword>
<comment type="similarity">
    <text evidence="1">Belongs to the disease resistance NB-LRR family.</text>
</comment>
<keyword evidence="4" id="KW-0547">Nucleotide-binding</keyword>
<evidence type="ECO:0000259" key="7">
    <source>
        <dbReference type="Pfam" id="PF00931"/>
    </source>
</evidence>
<proteinExistence type="inferred from homology"/>
<dbReference type="GO" id="GO:0051707">
    <property type="term" value="P:response to other organism"/>
    <property type="evidence" value="ECO:0007669"/>
    <property type="project" value="UniProtKB-ARBA"/>
</dbReference>
<dbReference type="Pfam" id="PF23559">
    <property type="entry name" value="WHD_DRP"/>
    <property type="match status" value="1"/>
</dbReference>
<evidence type="ECO:0000256" key="2">
    <source>
        <dbReference type="ARBA" id="ARBA00022614"/>
    </source>
</evidence>
<dbReference type="GO" id="GO:0043531">
    <property type="term" value="F:ADP binding"/>
    <property type="evidence" value="ECO:0007669"/>
    <property type="project" value="InterPro"/>
</dbReference>
<dbReference type="CDD" id="cd14798">
    <property type="entry name" value="RX-CC_like"/>
    <property type="match status" value="1"/>
</dbReference>
<dbReference type="Gene3D" id="1.10.8.430">
    <property type="entry name" value="Helical domain of apoptotic protease-activating factors"/>
    <property type="match status" value="1"/>
</dbReference>
<dbReference type="GO" id="GO:0005524">
    <property type="term" value="F:ATP binding"/>
    <property type="evidence" value="ECO:0007669"/>
    <property type="project" value="UniProtKB-KW"/>
</dbReference>
<evidence type="ECO:0000256" key="5">
    <source>
        <dbReference type="ARBA" id="ARBA00022821"/>
    </source>
</evidence>
<dbReference type="Pfam" id="PF00931">
    <property type="entry name" value="NB-ARC"/>
    <property type="match status" value="1"/>
</dbReference>
<dbReference type="Gene3D" id="3.80.10.10">
    <property type="entry name" value="Ribonuclease Inhibitor"/>
    <property type="match status" value="2"/>
</dbReference>
<dbReference type="InterPro" id="IPR025875">
    <property type="entry name" value="Leu-rich_rpt_4"/>
</dbReference>
<dbReference type="Pfam" id="PF23598">
    <property type="entry name" value="LRR_14"/>
    <property type="match status" value="1"/>
</dbReference>
<gene>
    <name evidence="11" type="ORF">Sradi_3904000</name>
</gene>
<evidence type="ECO:0000256" key="1">
    <source>
        <dbReference type="ARBA" id="ARBA00008894"/>
    </source>
</evidence>
<evidence type="ECO:0000256" key="4">
    <source>
        <dbReference type="ARBA" id="ARBA00022741"/>
    </source>
</evidence>
<dbReference type="InterPro" id="IPR003591">
    <property type="entry name" value="Leu-rich_rpt_typical-subtyp"/>
</dbReference>
<dbReference type="SUPFAM" id="SSF52540">
    <property type="entry name" value="P-loop containing nucleoside triphosphate hydrolases"/>
    <property type="match status" value="1"/>
</dbReference>
<dbReference type="InterPro" id="IPR038005">
    <property type="entry name" value="RX-like_CC"/>
</dbReference>
<dbReference type="InterPro" id="IPR036388">
    <property type="entry name" value="WH-like_DNA-bd_sf"/>
</dbReference>
<sequence>MAEAVVSIALERLADVVQKRIQEEVNLVSGVKREVRYLSAKLKTIRNVLDDAERRRYKDKTVHNWLRKLEDVSYDIDDVLDEWNFAALKLQIEGSEDVHLQRTKVCPFIPSSCLFFNKVATRRDIAKKIKGLKERLNEILNEKDEFGFVVNQPVVDPRESTRVRSVSLVEVSDIHGRGDDKESLTSKLIHEAASQQGPQVISIVGVGGIGKTTLAQLVYNDDRLVNCFQLKLWVCVSDVFDEVRIANSILESVKKESSNLRELESLLNLLKDSISGKTFLIVLDDVWTEDYNKWEPFKNTLNYGAPGSKILVTTRSERVARMMGTTEIHRLGQLSDTDCWLLMKHVAFHGRSEEDYEELKEIGKKIANKCKGLPLAAKVLGSLLRFKDTKKAWENVLESEIWQLEEAEVELFPHLFLSYNELSPTMKRCFSYCSIFPKDLVIDVQKLIRMWMDLGYLSSTGSTNDHDLELRGKEYFNNLRLRSFFQDIKEDGDNVYCKMHDIVHDIARFLRTTGSEESDVGLEASNNKSSQAFSLSKVYRSLYCQEELSHEQLDFLTFLRVLRLHRWQDIPRGMEKLIHLRYLDASGRIWSSAKDVQSACKLYNLQTLYLSDCKLKEIPRGIKNLTQLRYLVLSYNKLKEIAREIGYLIRLRHLDLTWNTDIVELPETICNLCDLEILNLNYCYGLIRLPEGINGLVNLRHLYNIECTVLHQIPQGIGKLTGLRTLNLFHAGNDWSKLGYLKELDQLSGSVVLNINLHDRADVDEAWKAKLMNKIHIKHLDICFSHDDMGRTQEGELLRNEALEALQPPRTLHSLSISNHNGTKFPNWMISSYLNHLRDLHITRCNILTLPCLGRLPELLELSVSYMTRLSFVGREFLGLIGDNDTDIAMRVPMISFPKLKVLRFEMCLWWTEWEDITAGEESNASVSIMPCLRELDFTNCGLRELPHRLIRKASSLQHLSIHDSFHLSERYEEEGSAARSLFSHIPRVTVVEHPFFVIFY</sequence>
<organism evidence="11">
    <name type="scientific">Sesamum radiatum</name>
    <name type="common">Black benniseed</name>
    <dbReference type="NCBI Taxonomy" id="300843"/>
    <lineage>
        <taxon>Eukaryota</taxon>
        <taxon>Viridiplantae</taxon>
        <taxon>Streptophyta</taxon>
        <taxon>Embryophyta</taxon>
        <taxon>Tracheophyta</taxon>
        <taxon>Spermatophyta</taxon>
        <taxon>Magnoliopsida</taxon>
        <taxon>eudicotyledons</taxon>
        <taxon>Gunneridae</taxon>
        <taxon>Pentapetalae</taxon>
        <taxon>asterids</taxon>
        <taxon>lamiids</taxon>
        <taxon>Lamiales</taxon>
        <taxon>Pedaliaceae</taxon>
        <taxon>Sesamum</taxon>
    </lineage>
</organism>
<evidence type="ECO:0000256" key="6">
    <source>
        <dbReference type="ARBA" id="ARBA00022840"/>
    </source>
</evidence>
<evidence type="ECO:0000256" key="3">
    <source>
        <dbReference type="ARBA" id="ARBA00022737"/>
    </source>
</evidence>
<dbReference type="InterPro" id="IPR058922">
    <property type="entry name" value="WHD_DRP"/>
</dbReference>
<dbReference type="PRINTS" id="PR00364">
    <property type="entry name" value="DISEASERSIST"/>
</dbReference>
<dbReference type="Gene3D" id="3.40.50.300">
    <property type="entry name" value="P-loop containing nucleotide triphosphate hydrolases"/>
    <property type="match status" value="1"/>
</dbReference>
<reference evidence="11" key="2">
    <citation type="journal article" date="2024" name="Plant">
        <title>Genomic evolution and insights into agronomic trait innovations of Sesamum species.</title>
        <authorList>
            <person name="Miao H."/>
            <person name="Wang L."/>
            <person name="Qu L."/>
            <person name="Liu H."/>
            <person name="Sun Y."/>
            <person name="Le M."/>
            <person name="Wang Q."/>
            <person name="Wei S."/>
            <person name="Zheng Y."/>
            <person name="Lin W."/>
            <person name="Duan Y."/>
            <person name="Cao H."/>
            <person name="Xiong S."/>
            <person name="Wang X."/>
            <person name="Wei L."/>
            <person name="Li C."/>
            <person name="Ma Q."/>
            <person name="Ju M."/>
            <person name="Zhao R."/>
            <person name="Li G."/>
            <person name="Mu C."/>
            <person name="Tian Q."/>
            <person name="Mei H."/>
            <person name="Zhang T."/>
            <person name="Gao T."/>
            <person name="Zhang H."/>
        </authorList>
    </citation>
    <scope>NUCLEOTIDE SEQUENCE</scope>
    <source>
        <strain evidence="11">G02</strain>
    </source>
</reference>
<reference evidence="11" key="1">
    <citation type="submission" date="2020-06" db="EMBL/GenBank/DDBJ databases">
        <authorList>
            <person name="Li T."/>
            <person name="Hu X."/>
            <person name="Zhang T."/>
            <person name="Song X."/>
            <person name="Zhang H."/>
            <person name="Dai N."/>
            <person name="Sheng W."/>
            <person name="Hou X."/>
            <person name="Wei L."/>
        </authorList>
    </citation>
    <scope>NUCLEOTIDE SEQUENCE</scope>
    <source>
        <strain evidence="11">G02</strain>
        <tissue evidence="11">Leaf</tissue>
    </source>
</reference>
<name>A0AAW2PG82_SESRA</name>
<dbReference type="SUPFAM" id="SSF52058">
    <property type="entry name" value="L domain-like"/>
    <property type="match status" value="1"/>
</dbReference>
<feature type="domain" description="NB-ARC" evidence="7">
    <location>
        <begin position="186"/>
        <end position="352"/>
    </location>
</feature>
<dbReference type="EMBL" id="JACGWJ010000017">
    <property type="protein sequence ID" value="KAL0354571.1"/>
    <property type="molecule type" value="Genomic_DNA"/>
</dbReference>
<dbReference type="Pfam" id="PF18052">
    <property type="entry name" value="Rx_N"/>
    <property type="match status" value="1"/>
</dbReference>
<evidence type="ECO:0000313" key="11">
    <source>
        <dbReference type="EMBL" id="KAL0354571.1"/>
    </source>
</evidence>
<dbReference type="InterPro" id="IPR002182">
    <property type="entry name" value="NB-ARC"/>
</dbReference>
<dbReference type="GO" id="GO:0006952">
    <property type="term" value="P:defense response"/>
    <property type="evidence" value="ECO:0007669"/>
    <property type="project" value="UniProtKB-KW"/>
</dbReference>
<dbReference type="PROSITE" id="PS51450">
    <property type="entry name" value="LRR"/>
    <property type="match status" value="2"/>
</dbReference>